<dbReference type="AlphaFoldDB" id="C2KWJ9"/>
<name>C2KWJ9_9FIRM</name>
<proteinExistence type="predicted"/>
<dbReference type="RefSeq" id="WP_007156331.1">
    <property type="nucleotide sequence ID" value="NZ_GG668533.1"/>
</dbReference>
<dbReference type="InParanoid" id="C2KWJ9"/>
<gene>
    <name evidence="1" type="ORF">HMPREF6123_0868</name>
</gene>
<reference evidence="1 2" key="1">
    <citation type="submission" date="2009-04" db="EMBL/GenBank/DDBJ databases">
        <authorList>
            <person name="Qin X."/>
            <person name="Bachman B."/>
            <person name="Battles P."/>
            <person name="Bell A."/>
            <person name="Bess C."/>
            <person name="Bickham C."/>
            <person name="Chaboub L."/>
            <person name="Chen D."/>
            <person name="Coyle M."/>
            <person name="Deiros D.R."/>
            <person name="Dinh H."/>
            <person name="Forbes L."/>
            <person name="Fowler G."/>
            <person name="Francisco L."/>
            <person name="Fu Q."/>
            <person name="Gubbala S."/>
            <person name="Hale W."/>
            <person name="Han Y."/>
            <person name="Hemphill L."/>
            <person name="Highlander S.K."/>
            <person name="Hirani K."/>
            <person name="Hogues M."/>
            <person name="Jackson L."/>
            <person name="Jakkamsetti A."/>
            <person name="Javaid M."/>
            <person name="Jiang H."/>
            <person name="Korchina V."/>
            <person name="Kovar C."/>
            <person name="Lara F."/>
            <person name="Lee S."/>
            <person name="Mata R."/>
            <person name="Mathew T."/>
            <person name="Moen C."/>
            <person name="Morales K."/>
            <person name="Munidasa M."/>
            <person name="Nazareth L."/>
            <person name="Ngo R."/>
            <person name="Nguyen L."/>
            <person name="Okwuonu G."/>
            <person name="Ongeri F."/>
            <person name="Patil S."/>
            <person name="Petrosino J."/>
            <person name="Pham C."/>
            <person name="Pham P."/>
            <person name="Pu L.-L."/>
            <person name="Puazo M."/>
            <person name="Raj R."/>
            <person name="Reid J."/>
            <person name="Rouhana J."/>
            <person name="Saada N."/>
            <person name="Shang Y."/>
            <person name="Simmons D."/>
            <person name="Thornton R."/>
            <person name="Warren J."/>
            <person name="Weissenberger G."/>
            <person name="Zhang J."/>
            <person name="Zhang L."/>
            <person name="Zhou C."/>
            <person name="Zhu D."/>
            <person name="Muzny D."/>
            <person name="Worley K."/>
            <person name="Gibbs R."/>
        </authorList>
    </citation>
    <scope>NUCLEOTIDE SEQUENCE [LARGE SCALE GENOMIC DNA]</scope>
    <source>
        <strain evidence="1 2">F0268</strain>
    </source>
</reference>
<keyword evidence="2" id="KW-1185">Reference proteome</keyword>
<sequence length="92" mass="10795">MIDLDDLFVRLVPNLSVNEMIAPCDCGYSVYIKDELPEDKKVEALYHAYMHTQCNDFSKDDIQEIEARAHYDLDNLSEFRKALREAQTQYEC</sequence>
<dbReference type="STRING" id="585501.HMPREF6123_0868"/>
<dbReference type="Proteomes" id="UP000004121">
    <property type="component" value="Unassembled WGS sequence"/>
</dbReference>
<dbReference type="HOGENOM" id="CLU_2410403_0_0_9"/>
<evidence type="ECO:0000313" key="2">
    <source>
        <dbReference type="Proteomes" id="UP000004121"/>
    </source>
</evidence>
<dbReference type="OrthoDB" id="2065977at2"/>
<comment type="caution">
    <text evidence="1">The sequence shown here is derived from an EMBL/GenBank/DDBJ whole genome shotgun (WGS) entry which is preliminary data.</text>
</comment>
<accession>C2KWJ9</accession>
<evidence type="ECO:0000313" key="1">
    <source>
        <dbReference type="EMBL" id="EEJ51888.1"/>
    </source>
</evidence>
<dbReference type="EMBL" id="ACKX01000083">
    <property type="protein sequence ID" value="EEJ51888.1"/>
    <property type="molecule type" value="Genomic_DNA"/>
</dbReference>
<organism evidence="1 2">
    <name type="scientific">Oribacterium sinus F0268</name>
    <dbReference type="NCBI Taxonomy" id="585501"/>
    <lineage>
        <taxon>Bacteria</taxon>
        <taxon>Bacillati</taxon>
        <taxon>Bacillota</taxon>
        <taxon>Clostridia</taxon>
        <taxon>Lachnospirales</taxon>
        <taxon>Lachnospiraceae</taxon>
        <taxon>Oribacterium</taxon>
    </lineage>
</organism>
<protein>
    <submittedName>
        <fullName evidence="1">Uncharacterized protein</fullName>
    </submittedName>
</protein>